<dbReference type="InterPro" id="IPR026881">
    <property type="entry name" value="WYL_dom"/>
</dbReference>
<dbReference type="EMBL" id="CP042807">
    <property type="protein sequence ID" value="QEE24262.1"/>
    <property type="molecule type" value="Genomic_DNA"/>
</dbReference>
<protein>
    <submittedName>
        <fullName evidence="3">WYL domain-containing protein</fullName>
    </submittedName>
</protein>
<evidence type="ECO:0000313" key="4">
    <source>
        <dbReference type="Proteomes" id="UP000321807"/>
    </source>
</evidence>
<dbReference type="Proteomes" id="UP000321807">
    <property type="component" value="Chromosome"/>
</dbReference>
<name>A0A5B9DWG7_9GAMM</name>
<feature type="domain" description="WCX" evidence="2">
    <location>
        <begin position="330"/>
        <end position="405"/>
    </location>
</feature>
<reference evidence="3 4" key="1">
    <citation type="submission" date="2019-08" db="EMBL/GenBank/DDBJ databases">
        <title>Complete genome sequence of Rhodanobacter glycinis strain T01E-68 isolated from tomato root.</title>
        <authorList>
            <person name="Weon H.-Y."/>
            <person name="Lee S.A."/>
        </authorList>
    </citation>
    <scope>NUCLEOTIDE SEQUENCE [LARGE SCALE GENOMIC DNA]</scope>
    <source>
        <strain evidence="3 4">T01E-68</strain>
    </source>
</reference>
<dbReference type="InterPro" id="IPR051534">
    <property type="entry name" value="CBASS_pafABC_assoc_protein"/>
</dbReference>
<feature type="domain" description="WYL" evidence="1">
    <location>
        <begin position="235"/>
        <end position="301"/>
    </location>
</feature>
<dbReference type="PROSITE" id="PS52050">
    <property type="entry name" value="WYL"/>
    <property type="match status" value="1"/>
</dbReference>
<dbReference type="InterPro" id="IPR057727">
    <property type="entry name" value="WCX_dom"/>
</dbReference>
<evidence type="ECO:0000259" key="2">
    <source>
        <dbReference type="Pfam" id="PF25583"/>
    </source>
</evidence>
<dbReference type="PANTHER" id="PTHR34580">
    <property type="match status" value="1"/>
</dbReference>
<dbReference type="Pfam" id="PF25583">
    <property type="entry name" value="WCX"/>
    <property type="match status" value="1"/>
</dbReference>
<dbReference type="InterPro" id="IPR036390">
    <property type="entry name" value="WH_DNA-bd_sf"/>
</dbReference>
<evidence type="ECO:0000313" key="3">
    <source>
        <dbReference type="EMBL" id="QEE24262.1"/>
    </source>
</evidence>
<dbReference type="KEGG" id="rgl:CS053_06915"/>
<gene>
    <name evidence="3" type="ORF">CS053_06915</name>
</gene>
<organism evidence="3 4">
    <name type="scientific">Rhodanobacter glycinis</name>
    <dbReference type="NCBI Taxonomy" id="582702"/>
    <lineage>
        <taxon>Bacteria</taxon>
        <taxon>Pseudomonadati</taxon>
        <taxon>Pseudomonadota</taxon>
        <taxon>Gammaproteobacteria</taxon>
        <taxon>Lysobacterales</taxon>
        <taxon>Rhodanobacteraceae</taxon>
        <taxon>Rhodanobacter</taxon>
    </lineage>
</organism>
<dbReference type="PANTHER" id="PTHR34580:SF1">
    <property type="entry name" value="PROTEIN PAFC"/>
    <property type="match status" value="1"/>
</dbReference>
<evidence type="ECO:0000259" key="1">
    <source>
        <dbReference type="Pfam" id="PF13280"/>
    </source>
</evidence>
<dbReference type="Pfam" id="PF13280">
    <property type="entry name" value="WYL"/>
    <property type="match status" value="1"/>
</dbReference>
<dbReference type="AlphaFoldDB" id="A0A5B9DWG7"/>
<proteinExistence type="predicted"/>
<accession>A0A5B9DWG7</accession>
<sequence>MEGARATARRPDARRCLCGSTQVALLDWKAGSGNVAGRAFKRVPLQAQRPCAHRVRALMAASTIQSVPGNTSMGWTTMVSHPDTLSRQWLMLQWIPRQPRKVTSRELANRLQAEGFKVTKRTVERDLVALSGAFPLASDERNKPFGWSWQKDAPQFSLPGMSPLQALTLSLAHSHLQALLPAHLLQPMAPYFQQAEATLRQSLGKSGLRAWNRRVAIVQPTQPLLPPKINAKAIAGIHGAMAEECQVALRYRSRSAEKPMKFRGHPLGLVYRGALGYLVCTIGNHDDPRMLALHRVEAATVLAEPARFPAGFDLQAYANSGVFGFMDEGPIKLVVRMEAPAAAHLHETPLSEDQVITNDKQGGWLRIAATVHDTSQLRWWLLAFGDQVEVMSPRPLRTAMVATVASSARLYDGGSAGDRQP</sequence>
<dbReference type="SUPFAM" id="SSF46785">
    <property type="entry name" value="Winged helix' DNA-binding domain"/>
    <property type="match status" value="1"/>
</dbReference>